<keyword evidence="2" id="KW-1003">Cell membrane</keyword>
<evidence type="ECO:0000256" key="6">
    <source>
        <dbReference type="SAM" id="Phobius"/>
    </source>
</evidence>
<proteinExistence type="predicted"/>
<dbReference type="PANTHER" id="PTHR43702">
    <property type="entry name" value="L-FUCOSE-PROTON SYMPORTER"/>
    <property type="match status" value="1"/>
</dbReference>
<feature type="transmembrane region" description="Helical" evidence="6">
    <location>
        <begin position="88"/>
        <end position="109"/>
    </location>
</feature>
<feature type="transmembrane region" description="Helical" evidence="6">
    <location>
        <begin position="302"/>
        <end position="321"/>
    </location>
</feature>
<feature type="transmembrane region" description="Helical" evidence="6">
    <location>
        <begin position="360"/>
        <end position="380"/>
    </location>
</feature>
<keyword evidence="4 6" id="KW-1133">Transmembrane helix</keyword>
<dbReference type="PANTHER" id="PTHR43702:SF3">
    <property type="entry name" value="PROTEIN TSGA"/>
    <property type="match status" value="1"/>
</dbReference>
<dbReference type="CDD" id="cd17394">
    <property type="entry name" value="MFS_FucP_like"/>
    <property type="match status" value="1"/>
</dbReference>
<comment type="subcellular location">
    <subcellularLocation>
        <location evidence="1">Cell inner membrane</location>
        <topology evidence="1">Multi-pass membrane protein</topology>
    </subcellularLocation>
</comment>
<dbReference type="PROSITE" id="PS50850">
    <property type="entry name" value="MFS"/>
    <property type="match status" value="1"/>
</dbReference>
<keyword evidence="9" id="KW-1185">Reference proteome</keyword>
<evidence type="ECO:0000256" key="2">
    <source>
        <dbReference type="ARBA" id="ARBA00022475"/>
    </source>
</evidence>
<sequence>MLADKTAAPAYAQRNTTSGFRLAFILVTTLFFLWGLSYGLLDVLNKHFQEVLHVNKAQSGLLQAAYFGAYFIIALPAGFFMDRFGYKAGILVGLCLYALGALLFVPAASAGSFGMFLFALFVIALGLGCLETAANPFATVLGDPAGAERRLNLSQSFNGLGQFIGPIIGGSLFFSATQGTTADGLSSVKTTYVAIAVLVLLIAFLFGRTKLPDIREQSTSEDHGIAKGLWQHGHFTGGVIAQFFYVAAQVGVGAFFINYTTEHWHTLSNQNASYLLSVGMISFMVGRFFSTWLMGFVRPATLLVVYAIINIVLCGVVVAGIDNVSVIALVAIFFFMSIMFPTIFAMGVKNMGKQTKRASSVMIMAIVGGAVMPYLMGAIADHYNTAVSYALPMVCFAVVLIYAVKQRAKAAI</sequence>
<dbReference type="RefSeq" id="WP_217173124.1">
    <property type="nucleotide sequence ID" value="NZ_JAFMOW010000060.1"/>
</dbReference>
<feature type="transmembrane region" description="Helical" evidence="6">
    <location>
        <begin position="327"/>
        <end position="348"/>
    </location>
</feature>
<dbReference type="EMBL" id="JAFMOW010000060">
    <property type="protein sequence ID" value="MBU9855696.1"/>
    <property type="molecule type" value="Genomic_DNA"/>
</dbReference>
<accession>A0ABS6LUM8</accession>
<feature type="transmembrane region" description="Helical" evidence="6">
    <location>
        <begin position="159"/>
        <end position="178"/>
    </location>
</feature>
<dbReference type="InterPro" id="IPR020846">
    <property type="entry name" value="MFS_dom"/>
</dbReference>
<organism evidence="8 9">
    <name type="scientific">Rahnella bonaserana</name>
    <dbReference type="NCBI Taxonomy" id="2816248"/>
    <lineage>
        <taxon>Bacteria</taxon>
        <taxon>Pseudomonadati</taxon>
        <taxon>Pseudomonadota</taxon>
        <taxon>Gammaproteobacteria</taxon>
        <taxon>Enterobacterales</taxon>
        <taxon>Yersiniaceae</taxon>
        <taxon>Rahnella</taxon>
    </lineage>
</organism>
<evidence type="ECO:0000259" key="7">
    <source>
        <dbReference type="PROSITE" id="PS50850"/>
    </source>
</evidence>
<dbReference type="Pfam" id="PF07690">
    <property type="entry name" value="MFS_1"/>
    <property type="match status" value="1"/>
</dbReference>
<feature type="transmembrane region" description="Helical" evidence="6">
    <location>
        <begin position="61"/>
        <end position="81"/>
    </location>
</feature>
<keyword evidence="5 6" id="KW-0472">Membrane</keyword>
<dbReference type="InterPro" id="IPR005275">
    <property type="entry name" value="Lfuc_symporter_FucP"/>
</dbReference>
<feature type="transmembrane region" description="Helical" evidence="6">
    <location>
        <begin position="272"/>
        <end position="290"/>
    </location>
</feature>
<gene>
    <name evidence="8" type="primary">fucP</name>
    <name evidence="8" type="ORF">J1778_10435</name>
</gene>
<evidence type="ECO:0000313" key="8">
    <source>
        <dbReference type="EMBL" id="MBU9855696.1"/>
    </source>
</evidence>
<evidence type="ECO:0000256" key="5">
    <source>
        <dbReference type="ARBA" id="ARBA00023136"/>
    </source>
</evidence>
<dbReference type="Proteomes" id="UP000734343">
    <property type="component" value="Unassembled WGS sequence"/>
</dbReference>
<evidence type="ECO:0000256" key="4">
    <source>
        <dbReference type="ARBA" id="ARBA00022989"/>
    </source>
</evidence>
<evidence type="ECO:0000313" key="9">
    <source>
        <dbReference type="Proteomes" id="UP000734343"/>
    </source>
</evidence>
<keyword evidence="3 6" id="KW-0812">Transmembrane</keyword>
<evidence type="ECO:0000256" key="3">
    <source>
        <dbReference type="ARBA" id="ARBA00022692"/>
    </source>
</evidence>
<dbReference type="NCBIfam" id="TIGR00885">
    <property type="entry name" value="fucP"/>
    <property type="match status" value="1"/>
</dbReference>
<dbReference type="InterPro" id="IPR011701">
    <property type="entry name" value="MFS"/>
</dbReference>
<feature type="transmembrane region" description="Helical" evidence="6">
    <location>
        <begin position="386"/>
        <end position="404"/>
    </location>
</feature>
<feature type="transmembrane region" description="Helical" evidence="6">
    <location>
        <begin position="239"/>
        <end position="260"/>
    </location>
</feature>
<feature type="domain" description="Major facilitator superfamily (MFS) profile" evidence="7">
    <location>
        <begin position="23"/>
        <end position="409"/>
    </location>
</feature>
<reference evidence="8 9" key="1">
    <citation type="submission" date="2021-03" db="EMBL/GenBank/DDBJ databases">
        <title>Five novel Rahnella species.</title>
        <authorList>
            <person name="Brady C."/>
            <person name="Asselin J."/>
            <person name="Beer S."/>
            <person name="Bruberg M.B."/>
            <person name="Crampton B."/>
            <person name="Venter S."/>
            <person name="Arnold D."/>
            <person name="Denman S."/>
        </authorList>
    </citation>
    <scope>NUCLEOTIDE SEQUENCE [LARGE SCALE GENOMIC DNA]</scope>
    <source>
        <strain evidence="8 9">H11b</strain>
    </source>
</reference>
<feature type="transmembrane region" description="Helical" evidence="6">
    <location>
        <begin position="115"/>
        <end position="138"/>
    </location>
</feature>
<protein>
    <submittedName>
        <fullName evidence="8">L-fucose:H+ symporter permease</fullName>
    </submittedName>
</protein>
<comment type="caution">
    <text evidence="8">The sequence shown here is derived from an EMBL/GenBank/DDBJ whole genome shotgun (WGS) entry which is preliminary data.</text>
</comment>
<feature type="transmembrane region" description="Helical" evidence="6">
    <location>
        <begin position="190"/>
        <end position="207"/>
    </location>
</feature>
<evidence type="ECO:0000256" key="1">
    <source>
        <dbReference type="ARBA" id="ARBA00004429"/>
    </source>
</evidence>
<dbReference type="InterPro" id="IPR050375">
    <property type="entry name" value="MFS_TsgA-like"/>
</dbReference>
<feature type="transmembrane region" description="Helical" evidence="6">
    <location>
        <begin position="20"/>
        <end position="41"/>
    </location>
</feature>
<name>A0ABS6LUM8_9GAMM</name>